<dbReference type="InterPro" id="IPR004158">
    <property type="entry name" value="DUF247_pln"/>
</dbReference>
<protein>
    <submittedName>
        <fullName evidence="2">Uncharacterized protein</fullName>
    </submittedName>
</protein>
<evidence type="ECO:0000256" key="1">
    <source>
        <dbReference type="SAM" id="Phobius"/>
    </source>
</evidence>
<dbReference type="eggNOG" id="ENOG502SH43">
    <property type="taxonomic scope" value="Eukaryota"/>
</dbReference>
<keyword evidence="1" id="KW-0472">Membrane</keyword>
<dbReference type="Proteomes" id="UP000030687">
    <property type="component" value="Unassembled WGS sequence"/>
</dbReference>
<keyword evidence="1" id="KW-0812">Transmembrane</keyword>
<dbReference type="Pfam" id="PF03140">
    <property type="entry name" value="DUF247"/>
    <property type="match status" value="2"/>
</dbReference>
<reference evidence="2 3" key="1">
    <citation type="submission" date="2013-10" db="EMBL/GenBank/DDBJ databases">
        <authorList>
            <consortium name="International Citrus Genome Consortium"/>
            <person name="Jenkins J."/>
            <person name="Schmutz J."/>
            <person name="Prochnik S."/>
            <person name="Rokhsar D."/>
            <person name="Gmitter F."/>
            <person name="Ollitrault P."/>
            <person name="Machado M."/>
            <person name="Talon M."/>
            <person name="Wincker P."/>
            <person name="Jaillon O."/>
            <person name="Morgante M."/>
        </authorList>
    </citation>
    <scope>NUCLEOTIDE SEQUENCE</scope>
    <source>
        <strain evidence="3">cv. Clemenules</strain>
    </source>
</reference>
<dbReference type="PANTHER" id="PTHR31549:SF277">
    <property type="entry name" value="OS08G0167400 PROTEIN"/>
    <property type="match status" value="1"/>
</dbReference>
<proteinExistence type="predicted"/>
<evidence type="ECO:0000313" key="3">
    <source>
        <dbReference type="Proteomes" id="UP000030687"/>
    </source>
</evidence>
<dbReference type="PANTHER" id="PTHR31549">
    <property type="entry name" value="PROTEIN, PUTATIVE (DUF247)-RELATED-RELATED"/>
    <property type="match status" value="1"/>
</dbReference>
<dbReference type="Gramene" id="ESR40749">
    <property type="protein sequence ID" value="ESR40749"/>
    <property type="gene ID" value="CICLE_v10027364mg"/>
</dbReference>
<dbReference type="STRING" id="85681.V4UMW1"/>
<feature type="transmembrane region" description="Helical" evidence="1">
    <location>
        <begin position="336"/>
        <end position="362"/>
    </location>
</feature>
<dbReference type="KEGG" id="cic:CICLE_v10027364mg"/>
<organism evidence="2 3">
    <name type="scientific">Citrus clementina</name>
    <name type="common">Clementine</name>
    <name type="synonym">Citrus deliciosa x Citrus sinensis</name>
    <dbReference type="NCBI Taxonomy" id="85681"/>
    <lineage>
        <taxon>Eukaryota</taxon>
        <taxon>Viridiplantae</taxon>
        <taxon>Streptophyta</taxon>
        <taxon>Embryophyta</taxon>
        <taxon>Tracheophyta</taxon>
        <taxon>Spermatophyta</taxon>
        <taxon>Magnoliopsida</taxon>
        <taxon>eudicotyledons</taxon>
        <taxon>Gunneridae</taxon>
        <taxon>Pentapetalae</taxon>
        <taxon>rosids</taxon>
        <taxon>malvids</taxon>
        <taxon>Sapindales</taxon>
        <taxon>Rutaceae</taxon>
        <taxon>Aurantioideae</taxon>
        <taxon>Citrus</taxon>
    </lineage>
</organism>
<accession>V4UMW1</accession>
<evidence type="ECO:0000313" key="2">
    <source>
        <dbReference type="EMBL" id="ESR40749.1"/>
    </source>
</evidence>
<gene>
    <name evidence="2" type="ORF">CICLE_v10027364mg</name>
</gene>
<dbReference type="EMBL" id="KI536925">
    <property type="protein sequence ID" value="ESR40749.1"/>
    <property type="molecule type" value="Genomic_DNA"/>
</dbReference>
<keyword evidence="3" id="KW-1185">Reference proteome</keyword>
<keyword evidence="1" id="KW-1133">Transmembrane helix</keyword>
<dbReference type="AlphaFoldDB" id="V4UMW1"/>
<sequence>MSSNPNPSFDERQWIINIRHTLKAELENETDFPACIFNVTKTLMSTDPASYTPQEVAIGPYYFWRPELYGMESYKLAAAKRAQKQLHDTFVPKAEQKAEITEVDDQGEAMQPEEIHSDYTKRLISQLWKLLLSRVNKGPIKLIKKLVVSKPTKLLSKLPWKTFQDVVFPQQNVEKKSDDESSTSSKHMNKPPLVEEITIPSVTELAKSNVRFLPTVGNISTVRFDAKKAILHLPTISLDVNTVVVLRNVVAYEASSASGPLVLTRYTELMNGIIDTEEDAKLLREKGSDAGVANLWNGMNKSIKMTKVPRLDRVIEDVNKYYYNRWKVKFGKYMKFYVFGSWKFLTLLATIVLLLLTTLQAFCSVYNCRKFNLGSTSE</sequence>
<name>V4UMW1_CITCL</name>
<dbReference type="InParanoid" id="V4UMW1"/>